<accession>A0A0A9AF41</accession>
<reference evidence="1" key="2">
    <citation type="journal article" date="2015" name="Data Brief">
        <title>Shoot transcriptome of the giant reed, Arundo donax.</title>
        <authorList>
            <person name="Barrero R.A."/>
            <person name="Guerrero F.D."/>
            <person name="Moolhuijzen P."/>
            <person name="Goolsby J.A."/>
            <person name="Tidwell J."/>
            <person name="Bellgard S.E."/>
            <person name="Bellgard M.I."/>
        </authorList>
    </citation>
    <scope>NUCLEOTIDE SEQUENCE</scope>
    <source>
        <tissue evidence="1">Shoot tissue taken approximately 20 cm above the soil surface</tissue>
    </source>
</reference>
<reference evidence="1" key="1">
    <citation type="submission" date="2014-09" db="EMBL/GenBank/DDBJ databases">
        <authorList>
            <person name="Magalhaes I.L.F."/>
            <person name="Oliveira U."/>
            <person name="Santos F.R."/>
            <person name="Vidigal T.H.D.A."/>
            <person name="Brescovit A.D."/>
            <person name="Santos A.J."/>
        </authorList>
    </citation>
    <scope>NUCLEOTIDE SEQUENCE</scope>
    <source>
        <tissue evidence="1">Shoot tissue taken approximately 20 cm above the soil surface</tissue>
    </source>
</reference>
<dbReference type="EMBL" id="GBRH01252203">
    <property type="protein sequence ID" value="JAD45692.1"/>
    <property type="molecule type" value="Transcribed_RNA"/>
</dbReference>
<organism evidence="1">
    <name type="scientific">Arundo donax</name>
    <name type="common">Giant reed</name>
    <name type="synonym">Donax arundinaceus</name>
    <dbReference type="NCBI Taxonomy" id="35708"/>
    <lineage>
        <taxon>Eukaryota</taxon>
        <taxon>Viridiplantae</taxon>
        <taxon>Streptophyta</taxon>
        <taxon>Embryophyta</taxon>
        <taxon>Tracheophyta</taxon>
        <taxon>Spermatophyta</taxon>
        <taxon>Magnoliopsida</taxon>
        <taxon>Liliopsida</taxon>
        <taxon>Poales</taxon>
        <taxon>Poaceae</taxon>
        <taxon>PACMAD clade</taxon>
        <taxon>Arundinoideae</taxon>
        <taxon>Arundineae</taxon>
        <taxon>Arundo</taxon>
    </lineage>
</organism>
<sequence length="35" mass="4050">MKGKKMSLCHHSRTEVSVSIFFHAKLQTPRLQPLL</sequence>
<evidence type="ECO:0000313" key="1">
    <source>
        <dbReference type="EMBL" id="JAD45692.1"/>
    </source>
</evidence>
<protein>
    <submittedName>
        <fullName evidence="1">Uncharacterized protein</fullName>
    </submittedName>
</protein>
<name>A0A0A9AF41_ARUDO</name>
<dbReference type="AlphaFoldDB" id="A0A0A9AF41"/>
<proteinExistence type="predicted"/>